<feature type="compositionally biased region" description="Basic residues" evidence="1">
    <location>
        <begin position="229"/>
        <end position="238"/>
    </location>
</feature>
<dbReference type="InterPro" id="IPR021641">
    <property type="entry name" value="DUF3245"/>
</dbReference>
<feature type="compositionally biased region" description="Basic and acidic residues" evidence="1">
    <location>
        <begin position="150"/>
        <end position="160"/>
    </location>
</feature>
<dbReference type="EMBL" id="ML978248">
    <property type="protein sequence ID" value="KAF2026148.1"/>
    <property type="molecule type" value="Genomic_DNA"/>
</dbReference>
<evidence type="ECO:0000313" key="3">
    <source>
        <dbReference type="Proteomes" id="UP000799777"/>
    </source>
</evidence>
<evidence type="ECO:0000313" key="2">
    <source>
        <dbReference type="EMBL" id="KAF2026148.1"/>
    </source>
</evidence>
<dbReference type="AlphaFoldDB" id="A0A9P4LI58"/>
<feature type="compositionally biased region" description="Polar residues" evidence="1">
    <location>
        <begin position="168"/>
        <end position="179"/>
    </location>
</feature>
<comment type="caution">
    <text evidence="2">The sequence shown here is derived from an EMBL/GenBank/DDBJ whole genome shotgun (WGS) entry which is preliminary data.</text>
</comment>
<feature type="region of interest" description="Disordered" evidence="1">
    <location>
        <begin position="22"/>
        <end position="78"/>
    </location>
</feature>
<keyword evidence="3" id="KW-1185">Reference proteome</keyword>
<proteinExistence type="predicted"/>
<feature type="compositionally biased region" description="Basic and acidic residues" evidence="1">
    <location>
        <begin position="181"/>
        <end position="194"/>
    </location>
</feature>
<reference evidence="2" key="1">
    <citation type="journal article" date="2020" name="Stud. Mycol.">
        <title>101 Dothideomycetes genomes: a test case for predicting lifestyles and emergence of pathogens.</title>
        <authorList>
            <person name="Haridas S."/>
            <person name="Albert R."/>
            <person name="Binder M."/>
            <person name="Bloem J."/>
            <person name="Labutti K."/>
            <person name="Salamov A."/>
            <person name="Andreopoulos B."/>
            <person name="Baker S."/>
            <person name="Barry K."/>
            <person name="Bills G."/>
            <person name="Bluhm B."/>
            <person name="Cannon C."/>
            <person name="Castanera R."/>
            <person name="Culley D."/>
            <person name="Daum C."/>
            <person name="Ezra D."/>
            <person name="Gonzalez J."/>
            <person name="Henrissat B."/>
            <person name="Kuo A."/>
            <person name="Liang C."/>
            <person name="Lipzen A."/>
            <person name="Lutzoni F."/>
            <person name="Magnuson J."/>
            <person name="Mondo S."/>
            <person name="Nolan M."/>
            <person name="Ohm R."/>
            <person name="Pangilinan J."/>
            <person name="Park H.-J."/>
            <person name="Ramirez L."/>
            <person name="Alfaro M."/>
            <person name="Sun H."/>
            <person name="Tritt A."/>
            <person name="Yoshinaga Y."/>
            <person name="Zwiers L.-H."/>
            <person name="Turgeon B."/>
            <person name="Goodwin S."/>
            <person name="Spatafora J."/>
            <person name="Crous P."/>
            <person name="Grigoriev I."/>
        </authorList>
    </citation>
    <scope>NUCLEOTIDE SEQUENCE</scope>
    <source>
        <strain evidence="2">CBS 110217</strain>
    </source>
</reference>
<feature type="compositionally biased region" description="Basic and acidic residues" evidence="1">
    <location>
        <begin position="119"/>
        <end position="128"/>
    </location>
</feature>
<gene>
    <name evidence="2" type="ORF">EK21DRAFT_92593</name>
</gene>
<dbReference type="OrthoDB" id="3438340at2759"/>
<name>A0A9P4LI58_9PLEO</name>
<dbReference type="Proteomes" id="UP000799777">
    <property type="component" value="Unassembled WGS sequence"/>
</dbReference>
<feature type="region of interest" description="Disordered" evidence="1">
    <location>
        <begin position="106"/>
        <end position="246"/>
    </location>
</feature>
<sequence length="246" mass="27188">MSKRSSDGDVLTNRVNMALANSQRRLAAMLGPQDESHATTTASRQDDEDEDLRKEYADPEQLGVGGMRPKDVADGSFTKRTITSSDKLLEQLIGKKKAKAHLAAKQNATRLCAKPQAQGHDRSHAMKDESEDEDEGRTAAFKSKKRRTEKTKPVIVKEVERDGDEDVQAQTIEHQNNVDSIPHDETEQTKKVAENTDVFATAAAPKPIPSRGKPKATSFLDEILAEQSKKKKNKKNKSQNKATVEA</sequence>
<accession>A0A9P4LI58</accession>
<dbReference type="Pfam" id="PF11595">
    <property type="entry name" value="DUF3245"/>
    <property type="match status" value="1"/>
</dbReference>
<protein>
    <submittedName>
        <fullName evidence="2">Uncharacterized protein</fullName>
    </submittedName>
</protein>
<organism evidence="2 3">
    <name type="scientific">Setomelanomma holmii</name>
    <dbReference type="NCBI Taxonomy" id="210430"/>
    <lineage>
        <taxon>Eukaryota</taxon>
        <taxon>Fungi</taxon>
        <taxon>Dikarya</taxon>
        <taxon>Ascomycota</taxon>
        <taxon>Pezizomycotina</taxon>
        <taxon>Dothideomycetes</taxon>
        <taxon>Pleosporomycetidae</taxon>
        <taxon>Pleosporales</taxon>
        <taxon>Pleosporineae</taxon>
        <taxon>Phaeosphaeriaceae</taxon>
        <taxon>Setomelanomma</taxon>
    </lineage>
</organism>
<evidence type="ECO:0000256" key="1">
    <source>
        <dbReference type="SAM" id="MobiDB-lite"/>
    </source>
</evidence>